<dbReference type="RefSeq" id="WP_188999604.1">
    <property type="nucleotide sequence ID" value="NZ_BMOU01000005.1"/>
</dbReference>
<accession>A0A830GQ57</accession>
<keyword evidence="3" id="KW-1185">Reference proteome</keyword>
<dbReference type="InterPro" id="IPR007325">
    <property type="entry name" value="KFase/CYL"/>
</dbReference>
<dbReference type="Proteomes" id="UP000605784">
    <property type="component" value="Unassembled WGS sequence"/>
</dbReference>
<dbReference type="Pfam" id="PF04199">
    <property type="entry name" value="Cyclase"/>
    <property type="match status" value="1"/>
</dbReference>
<reference evidence="2" key="2">
    <citation type="submission" date="2020-09" db="EMBL/GenBank/DDBJ databases">
        <authorList>
            <person name="Sun Q."/>
            <person name="Ohkuma M."/>
        </authorList>
    </citation>
    <scope>NUCLEOTIDE SEQUENCE</scope>
    <source>
        <strain evidence="2">JCM 17820</strain>
    </source>
</reference>
<evidence type="ECO:0000256" key="1">
    <source>
        <dbReference type="SAM" id="MobiDB-lite"/>
    </source>
</evidence>
<sequence length="213" mass="22947">MPYADLSQPIRSGMPVFPGDPPVSVSPHATVEADGYRVSSVDCGSHTGTHVDAPSHTEADGRTVDDFAVSRFAWDAVLVDLRDRDPRGRIRPADLPAVEADVVVLRTGWDAHWGDPRYFEHPFLTPDAARHCVEHGYDVAIDALNVDPTPTDAAAADEPEGFQAHHELLGNDCLVVENLANLAGLPDRFELLAMPLQLAGGDGAPVRAVARYD</sequence>
<dbReference type="PANTHER" id="PTHR31118">
    <property type="entry name" value="CYCLASE-LIKE PROTEIN 2"/>
    <property type="match status" value="1"/>
</dbReference>
<evidence type="ECO:0000313" key="3">
    <source>
        <dbReference type="Proteomes" id="UP000605784"/>
    </source>
</evidence>
<dbReference type="EMBL" id="BMOU01000005">
    <property type="protein sequence ID" value="GGN98870.1"/>
    <property type="molecule type" value="Genomic_DNA"/>
</dbReference>
<dbReference type="SUPFAM" id="SSF102198">
    <property type="entry name" value="Putative cyclase"/>
    <property type="match status" value="1"/>
</dbReference>
<protein>
    <submittedName>
        <fullName evidence="2">Cyclase</fullName>
    </submittedName>
</protein>
<evidence type="ECO:0000313" key="2">
    <source>
        <dbReference type="EMBL" id="GGN98870.1"/>
    </source>
</evidence>
<dbReference type="Gene3D" id="3.50.30.50">
    <property type="entry name" value="Putative cyclase"/>
    <property type="match status" value="1"/>
</dbReference>
<reference evidence="2" key="1">
    <citation type="journal article" date="2014" name="Int. J. Syst. Evol. Microbiol.">
        <title>Complete genome sequence of Corynebacterium casei LMG S-19264T (=DSM 44701T), isolated from a smear-ripened cheese.</title>
        <authorList>
            <consortium name="US DOE Joint Genome Institute (JGI-PGF)"/>
            <person name="Walter F."/>
            <person name="Albersmeier A."/>
            <person name="Kalinowski J."/>
            <person name="Ruckert C."/>
        </authorList>
    </citation>
    <scope>NUCLEOTIDE SEQUENCE</scope>
    <source>
        <strain evidence="2">JCM 17820</strain>
    </source>
</reference>
<dbReference type="InterPro" id="IPR037175">
    <property type="entry name" value="KFase_sf"/>
</dbReference>
<comment type="caution">
    <text evidence="2">The sequence shown here is derived from an EMBL/GenBank/DDBJ whole genome shotgun (WGS) entry which is preliminary data.</text>
</comment>
<name>A0A830GQ57_9EURY</name>
<dbReference type="GO" id="GO:0004061">
    <property type="term" value="F:arylformamidase activity"/>
    <property type="evidence" value="ECO:0007669"/>
    <property type="project" value="InterPro"/>
</dbReference>
<dbReference type="PANTHER" id="PTHR31118:SF32">
    <property type="entry name" value="KYNURENINE FORMAMIDASE"/>
    <property type="match status" value="1"/>
</dbReference>
<dbReference type="GO" id="GO:0019441">
    <property type="term" value="P:L-tryptophan catabolic process to kynurenine"/>
    <property type="evidence" value="ECO:0007669"/>
    <property type="project" value="InterPro"/>
</dbReference>
<dbReference type="AlphaFoldDB" id="A0A830GQ57"/>
<gene>
    <name evidence="2" type="ORF">GCM10009030_29800</name>
</gene>
<organism evidence="2 3">
    <name type="scientific">Haloarcula pellucida</name>
    <dbReference type="NCBI Taxonomy" id="1427151"/>
    <lineage>
        <taxon>Archaea</taxon>
        <taxon>Methanobacteriati</taxon>
        <taxon>Methanobacteriota</taxon>
        <taxon>Stenosarchaea group</taxon>
        <taxon>Halobacteria</taxon>
        <taxon>Halobacteriales</taxon>
        <taxon>Haloarculaceae</taxon>
        <taxon>Haloarcula</taxon>
    </lineage>
</organism>
<proteinExistence type="predicted"/>
<feature type="region of interest" description="Disordered" evidence="1">
    <location>
        <begin position="1"/>
        <end position="21"/>
    </location>
</feature>